<sequence length="176" mass="19825">MADLIEDEYFMKEAIKEAKRAEELKEVPIGAVIVIGDKIISRAHNLRESQQNAVAHAELLAIDRACRVRGSWRLEDATLYVTLEPCPMCSGAIILSRVKRVVYGAADPKGGCAGTFMNLLQDVRFNHQCELTKGVLEDECGSMLSSFFRGLRERRKLEKKQAREMQLDLLTGIDRE</sequence>
<keyword evidence="11" id="KW-1185">Reference proteome</keyword>
<dbReference type="Gene3D" id="3.40.140.10">
    <property type="entry name" value="Cytidine Deaminase, domain 2"/>
    <property type="match status" value="1"/>
</dbReference>
<dbReference type="InterPro" id="IPR016193">
    <property type="entry name" value="Cytidine_deaminase-like"/>
</dbReference>
<name>A0ABT9Y329_9BACI</name>
<feature type="binding site" evidence="8">
    <location>
        <position position="86"/>
    </location>
    <ligand>
        <name>Zn(2+)</name>
        <dbReference type="ChEBI" id="CHEBI:29105"/>
        <note>catalytic</note>
    </ligand>
</feature>
<keyword evidence="4 8" id="KW-0479">Metal-binding</keyword>
<comment type="caution">
    <text evidence="10">The sequence shown here is derived from an EMBL/GenBank/DDBJ whole genome shotgun (WGS) entry which is preliminary data.</text>
</comment>
<dbReference type="NCBIfam" id="NF008113">
    <property type="entry name" value="PRK10860.1"/>
    <property type="match status" value="1"/>
</dbReference>
<comment type="similarity">
    <text evidence="1">Belongs to the cytidine and deoxycytidylate deaminase family. ADAT2 subfamily.</text>
</comment>
<keyword evidence="6 8" id="KW-0862">Zinc</keyword>
<dbReference type="PANTHER" id="PTHR11079:SF202">
    <property type="entry name" value="TRNA-SPECIFIC ADENOSINE DEAMINASE"/>
    <property type="match status" value="1"/>
</dbReference>
<evidence type="ECO:0000256" key="2">
    <source>
        <dbReference type="ARBA" id="ARBA00011738"/>
    </source>
</evidence>
<keyword evidence="3 8" id="KW-0819">tRNA processing</keyword>
<evidence type="ECO:0000259" key="9">
    <source>
        <dbReference type="PROSITE" id="PS51747"/>
    </source>
</evidence>
<dbReference type="PROSITE" id="PS00903">
    <property type="entry name" value="CYT_DCMP_DEAMINASES_1"/>
    <property type="match status" value="1"/>
</dbReference>
<dbReference type="InterPro" id="IPR028883">
    <property type="entry name" value="tRNA_aden_deaminase"/>
</dbReference>
<dbReference type="InterPro" id="IPR002125">
    <property type="entry name" value="CMP_dCMP_dom"/>
</dbReference>
<evidence type="ECO:0000256" key="4">
    <source>
        <dbReference type="ARBA" id="ARBA00022723"/>
    </source>
</evidence>
<dbReference type="EC" id="3.5.4.33" evidence="8"/>
<evidence type="ECO:0000256" key="8">
    <source>
        <dbReference type="HAMAP-Rule" id="MF_00972"/>
    </source>
</evidence>
<comment type="catalytic activity">
    <reaction evidence="7 8">
        <text>adenosine(34) in tRNA + H2O + H(+) = inosine(34) in tRNA + NH4(+)</text>
        <dbReference type="Rhea" id="RHEA:43168"/>
        <dbReference type="Rhea" id="RHEA-COMP:10373"/>
        <dbReference type="Rhea" id="RHEA-COMP:10374"/>
        <dbReference type="ChEBI" id="CHEBI:15377"/>
        <dbReference type="ChEBI" id="CHEBI:15378"/>
        <dbReference type="ChEBI" id="CHEBI:28938"/>
        <dbReference type="ChEBI" id="CHEBI:74411"/>
        <dbReference type="ChEBI" id="CHEBI:82852"/>
        <dbReference type="EC" id="3.5.4.33"/>
    </reaction>
</comment>
<comment type="subunit">
    <text evidence="2 8">Homodimer.</text>
</comment>
<dbReference type="InterPro" id="IPR058535">
    <property type="entry name" value="MafB19-deam"/>
</dbReference>
<feature type="binding site" evidence="8">
    <location>
        <position position="56"/>
    </location>
    <ligand>
        <name>Zn(2+)</name>
        <dbReference type="ChEBI" id="CHEBI:29105"/>
        <note>catalytic</note>
    </ligand>
</feature>
<protein>
    <recommendedName>
        <fullName evidence="8">tRNA-specific adenosine deaminase</fullName>
        <ecNumber evidence="8">3.5.4.33</ecNumber>
    </recommendedName>
</protein>
<evidence type="ECO:0000256" key="3">
    <source>
        <dbReference type="ARBA" id="ARBA00022694"/>
    </source>
</evidence>
<evidence type="ECO:0000256" key="6">
    <source>
        <dbReference type="ARBA" id="ARBA00022833"/>
    </source>
</evidence>
<evidence type="ECO:0000313" key="10">
    <source>
        <dbReference type="EMBL" id="MDQ0202240.1"/>
    </source>
</evidence>
<evidence type="ECO:0000256" key="7">
    <source>
        <dbReference type="ARBA" id="ARBA00048045"/>
    </source>
</evidence>
<accession>A0ABT9Y329</accession>
<evidence type="ECO:0000256" key="5">
    <source>
        <dbReference type="ARBA" id="ARBA00022801"/>
    </source>
</evidence>
<dbReference type="HAMAP" id="MF_00972">
    <property type="entry name" value="tRNA_aden_deaminase"/>
    <property type="match status" value="1"/>
</dbReference>
<dbReference type="CDD" id="cd01285">
    <property type="entry name" value="nucleoside_deaminase"/>
    <property type="match status" value="1"/>
</dbReference>
<evidence type="ECO:0000313" key="11">
    <source>
        <dbReference type="Proteomes" id="UP001224122"/>
    </source>
</evidence>
<reference evidence="10 11" key="1">
    <citation type="submission" date="2023-07" db="EMBL/GenBank/DDBJ databases">
        <title>Genomic Encyclopedia of Type Strains, Phase IV (KMG-IV): sequencing the most valuable type-strain genomes for metagenomic binning, comparative biology and taxonomic classification.</title>
        <authorList>
            <person name="Goeker M."/>
        </authorList>
    </citation>
    <scope>NUCLEOTIDE SEQUENCE [LARGE SCALE GENOMIC DNA]</scope>
    <source>
        <strain evidence="10 11">DSM 27594</strain>
    </source>
</reference>
<dbReference type="RefSeq" id="WP_307414244.1">
    <property type="nucleotide sequence ID" value="NZ_JAUSTW010000020.1"/>
</dbReference>
<evidence type="ECO:0000256" key="1">
    <source>
        <dbReference type="ARBA" id="ARBA00010669"/>
    </source>
</evidence>
<proteinExistence type="inferred from homology"/>
<feature type="domain" description="CMP/dCMP-type deaminase" evidence="9">
    <location>
        <begin position="5"/>
        <end position="123"/>
    </location>
</feature>
<dbReference type="PROSITE" id="PS51747">
    <property type="entry name" value="CYT_DCMP_DEAMINASES_2"/>
    <property type="match status" value="1"/>
</dbReference>
<dbReference type="PANTHER" id="PTHR11079">
    <property type="entry name" value="CYTOSINE DEAMINASE FAMILY MEMBER"/>
    <property type="match status" value="1"/>
</dbReference>
<feature type="binding site" evidence="8">
    <location>
        <position position="89"/>
    </location>
    <ligand>
        <name>Zn(2+)</name>
        <dbReference type="ChEBI" id="CHEBI:29105"/>
        <note>catalytic</note>
    </ligand>
</feature>
<dbReference type="EMBL" id="JAUSTW010000020">
    <property type="protein sequence ID" value="MDQ0202240.1"/>
    <property type="molecule type" value="Genomic_DNA"/>
</dbReference>
<dbReference type="Proteomes" id="UP001224122">
    <property type="component" value="Unassembled WGS sequence"/>
</dbReference>
<feature type="active site" description="Proton donor" evidence="8">
    <location>
        <position position="58"/>
    </location>
</feature>
<dbReference type="Pfam" id="PF14437">
    <property type="entry name" value="MafB19-deam"/>
    <property type="match status" value="1"/>
</dbReference>
<organism evidence="10 11">
    <name type="scientific">Neobacillus ginsengisoli</name>
    <dbReference type="NCBI Taxonomy" id="904295"/>
    <lineage>
        <taxon>Bacteria</taxon>
        <taxon>Bacillati</taxon>
        <taxon>Bacillota</taxon>
        <taxon>Bacilli</taxon>
        <taxon>Bacillales</taxon>
        <taxon>Bacillaceae</taxon>
        <taxon>Neobacillus</taxon>
    </lineage>
</organism>
<keyword evidence="5 8" id="KW-0378">Hydrolase</keyword>
<dbReference type="SUPFAM" id="SSF53927">
    <property type="entry name" value="Cytidine deaminase-like"/>
    <property type="match status" value="1"/>
</dbReference>
<dbReference type="GO" id="GO:0052717">
    <property type="term" value="F:tRNA-specific adenosine-34 deaminase activity"/>
    <property type="evidence" value="ECO:0007669"/>
    <property type="project" value="UniProtKB-EC"/>
</dbReference>
<gene>
    <name evidence="8" type="primary">tadA</name>
    <name evidence="10" type="ORF">J2S10_005474</name>
</gene>
<comment type="function">
    <text evidence="8">Catalyzes the deamination of adenosine to inosine at the wobble position 34 of tRNA(Arg2).</text>
</comment>
<dbReference type="InterPro" id="IPR016192">
    <property type="entry name" value="APOBEC/CMP_deaminase_Zn-bd"/>
</dbReference>
<comment type="cofactor">
    <cofactor evidence="8">
        <name>Zn(2+)</name>
        <dbReference type="ChEBI" id="CHEBI:29105"/>
    </cofactor>
    <text evidence="8">Binds 1 zinc ion per subunit.</text>
</comment>